<proteinExistence type="predicted"/>
<sequence>MARSFLVEILYLTPSISLIPSIEISLTPELDEYYVATHVCLIGSGKDVYSSVVQFDSLRGKTLKLKKIIFPLGKEITRNTRQVTHSSLIKYTPPQHMLVTMSFTEERPLRQSVYDFIERTGACVEILFEEQTCSFEGFDQEAWKEGMEEVEEECKMIRSQESSGCEDLGDFYPAFASGYV</sequence>
<evidence type="ECO:0000313" key="2">
    <source>
        <dbReference type="Proteomes" id="UP001057375"/>
    </source>
</evidence>
<name>A0ABQ5K5K0_9EUKA</name>
<accession>A0ABQ5K5K0</accession>
<organism evidence="1 2">
    <name type="scientific">Aduncisulcus paluster</name>
    <dbReference type="NCBI Taxonomy" id="2918883"/>
    <lineage>
        <taxon>Eukaryota</taxon>
        <taxon>Metamonada</taxon>
        <taxon>Carpediemonas-like organisms</taxon>
        <taxon>Aduncisulcus</taxon>
    </lineage>
</organism>
<protein>
    <submittedName>
        <fullName evidence="1">Uncharacterized protein</fullName>
    </submittedName>
</protein>
<reference evidence="1" key="1">
    <citation type="submission" date="2022-03" db="EMBL/GenBank/DDBJ databases">
        <title>Draft genome sequence of Aduncisulcus paluster, a free-living microaerophilic Fornicata.</title>
        <authorList>
            <person name="Yuyama I."/>
            <person name="Kume K."/>
            <person name="Tamura T."/>
            <person name="Inagaki Y."/>
            <person name="Hashimoto T."/>
        </authorList>
    </citation>
    <scope>NUCLEOTIDE SEQUENCE</scope>
    <source>
        <strain evidence="1">NY0171</strain>
    </source>
</reference>
<comment type="caution">
    <text evidence="1">The sequence shown here is derived from an EMBL/GenBank/DDBJ whole genome shotgun (WGS) entry which is preliminary data.</text>
</comment>
<dbReference type="Proteomes" id="UP001057375">
    <property type="component" value="Unassembled WGS sequence"/>
</dbReference>
<evidence type="ECO:0000313" key="1">
    <source>
        <dbReference type="EMBL" id="GKT26177.1"/>
    </source>
</evidence>
<gene>
    <name evidence="1" type="ORF">ADUPG1_013264</name>
</gene>
<dbReference type="EMBL" id="BQXS01012640">
    <property type="protein sequence ID" value="GKT26177.1"/>
    <property type="molecule type" value="Genomic_DNA"/>
</dbReference>
<keyword evidence="2" id="KW-1185">Reference proteome</keyword>